<protein>
    <submittedName>
        <fullName evidence="2">Uncharacterized protein</fullName>
    </submittedName>
</protein>
<sequence>MYGTFLKGGVVRSLVMLLSNHAVGNVSLPKTSVTDAMTILEYFALAESSSSFSQYLLRTSRLAPLLNHYLSNYSASFLAVHRYLSLFLATLRSSRPSDLSHNELLSQCQPIFARALEYATIASQGGRPSGERAGRTDSSKGTRVADSVLPFSHSEDMWVALESEIAKEVRGDTITAELARAIEGQPARKDAEKRSKEEVETEVLGLAGTWSGRMVTLGLEVLLEVVLRVCTSPIALARLIALNPSLIKVLIGIIRSAGAEEPDPEDSGGFLVPKMSDSPLRFRVQAAQMLACLTRPSPHHLDTTADAARVAAAGQGAQFTPLAEHVVPLAVLRYHETLPALTGAMKWWQGLDVDVVSYLYFCDEAFLDSSKESHEWGGTGKGVSARVNAWPATAVKDLCVACTPGKMGRFFTEMAVFGAALADTTANLCALDLNAVEQSGLLKQVGEAAESVLEFYQSARGGNVRRLQGIERKKDSLKETWALAMVSVGWTAEILLRDAGSVKWVVPSASNGAPPSGDKKQTSGSKATNQKKDQPPSVPSSAPRMLAVKDTSSQTFEARTLHRAPPVLNSALLSLGRWCATVGGPDSDDGDNRHFRKFYEIFGDVCKDRAKHARYEGNLCKGIKEWGQAVWWYTLSLNLQRYIPNATTGNSAFFNTIAAQQLLSRAQCFSRLGMMENAWLDAVTAGIIHVRNGDEEPIEDEKILGEVLERAAATAEVGKNAADEDIRDIGLLLREVKREVSGLADVGPHLVRVQSWDNWR</sequence>
<evidence type="ECO:0000313" key="3">
    <source>
        <dbReference type="Proteomes" id="UP000070544"/>
    </source>
</evidence>
<dbReference type="OrthoDB" id="10478894at2759"/>
<dbReference type="AlphaFoldDB" id="A0A139APF2"/>
<proteinExistence type="predicted"/>
<reference evidence="2 3" key="1">
    <citation type="journal article" date="2015" name="Genome Biol. Evol.">
        <title>Phylogenomic analyses indicate that early fungi evolved digesting cell walls of algal ancestors of land plants.</title>
        <authorList>
            <person name="Chang Y."/>
            <person name="Wang S."/>
            <person name="Sekimoto S."/>
            <person name="Aerts A.L."/>
            <person name="Choi C."/>
            <person name="Clum A."/>
            <person name="LaButti K.M."/>
            <person name="Lindquist E.A."/>
            <person name="Yee Ngan C."/>
            <person name="Ohm R.A."/>
            <person name="Salamov A.A."/>
            <person name="Grigoriev I.V."/>
            <person name="Spatafora J.W."/>
            <person name="Berbee M.L."/>
        </authorList>
    </citation>
    <scope>NUCLEOTIDE SEQUENCE [LARGE SCALE GENOMIC DNA]</scope>
    <source>
        <strain evidence="2 3">JEL478</strain>
    </source>
</reference>
<evidence type="ECO:0000256" key="1">
    <source>
        <dbReference type="SAM" id="MobiDB-lite"/>
    </source>
</evidence>
<feature type="region of interest" description="Disordered" evidence="1">
    <location>
        <begin position="507"/>
        <end position="545"/>
    </location>
</feature>
<accession>A0A139APF2</accession>
<dbReference type="EMBL" id="KQ965742">
    <property type="protein sequence ID" value="KXS18524.1"/>
    <property type="molecule type" value="Genomic_DNA"/>
</dbReference>
<feature type="region of interest" description="Disordered" evidence="1">
    <location>
        <begin position="123"/>
        <end position="142"/>
    </location>
</feature>
<gene>
    <name evidence="2" type="ORF">M427DRAFT_212499</name>
</gene>
<feature type="compositionally biased region" description="Basic and acidic residues" evidence="1">
    <location>
        <begin position="129"/>
        <end position="140"/>
    </location>
</feature>
<evidence type="ECO:0000313" key="2">
    <source>
        <dbReference type="EMBL" id="KXS18524.1"/>
    </source>
</evidence>
<keyword evidence="3" id="KW-1185">Reference proteome</keyword>
<dbReference type="Proteomes" id="UP000070544">
    <property type="component" value="Unassembled WGS sequence"/>
</dbReference>
<organism evidence="2 3">
    <name type="scientific">Gonapodya prolifera (strain JEL478)</name>
    <name type="common">Monoblepharis prolifera</name>
    <dbReference type="NCBI Taxonomy" id="1344416"/>
    <lineage>
        <taxon>Eukaryota</taxon>
        <taxon>Fungi</taxon>
        <taxon>Fungi incertae sedis</taxon>
        <taxon>Chytridiomycota</taxon>
        <taxon>Chytridiomycota incertae sedis</taxon>
        <taxon>Monoblepharidomycetes</taxon>
        <taxon>Monoblepharidales</taxon>
        <taxon>Gonapodyaceae</taxon>
        <taxon>Gonapodya</taxon>
    </lineage>
</organism>
<name>A0A139APF2_GONPJ</name>